<evidence type="ECO:0000256" key="2">
    <source>
        <dbReference type="ARBA" id="ARBA00004496"/>
    </source>
</evidence>
<comment type="function">
    <text evidence="7">Component of the integrator complex, a multiprotein complex that terminates RNA polymerase II (Pol II) transcription in the promoter-proximal region of genes. The integrator complex provides a quality checkpoint during transcription elongation by driving premature transcription termination of transcripts that are unfavorably configured for transcriptional elongation: the complex terminates transcription by (1) catalyzing dephosphorylation of the C-terminal domain (CTD) of Pol II subunit Polr2A/Rbp1 and Spt5, and (2) degrading the exiting nascent RNA transcript via endonuclease activity. The integrator complex is also involved in the 3'-end processing of the U7 snRNA, and also the spliceosomal snRNAs U1, U2, U4 and U5.</text>
</comment>
<dbReference type="InterPro" id="IPR045334">
    <property type="entry name" value="INTS3"/>
</dbReference>
<gene>
    <name evidence="12" type="ORF">AFUS01_LOCUS43386</name>
</gene>
<accession>A0A8J2Q4V7</accession>
<feature type="region of interest" description="Disordered" evidence="9">
    <location>
        <begin position="438"/>
        <end position="483"/>
    </location>
</feature>
<dbReference type="Pfam" id="PF10189">
    <property type="entry name" value="Ints3_N"/>
    <property type="match status" value="1"/>
</dbReference>
<evidence type="ECO:0000259" key="10">
    <source>
        <dbReference type="Pfam" id="PF10189"/>
    </source>
</evidence>
<protein>
    <recommendedName>
        <fullName evidence="6">SOSS complex subunit A homolog</fullName>
    </recommendedName>
</protein>
<evidence type="ECO:0000256" key="4">
    <source>
        <dbReference type="ARBA" id="ARBA00022490"/>
    </source>
</evidence>
<name>A0A8J2Q4V7_9HEXA</name>
<dbReference type="Pfam" id="PF24566">
    <property type="entry name" value="HEAT_Ints3_C"/>
    <property type="match status" value="1"/>
</dbReference>
<keyword evidence="4" id="KW-0963">Cytoplasm</keyword>
<feature type="compositionally biased region" description="Low complexity" evidence="9">
    <location>
        <begin position="928"/>
        <end position="941"/>
    </location>
</feature>
<keyword evidence="13" id="KW-1185">Reference proteome</keyword>
<dbReference type="EMBL" id="CAJVCH010570030">
    <property type="protein sequence ID" value="CAG7833806.1"/>
    <property type="molecule type" value="Genomic_DNA"/>
</dbReference>
<feature type="domain" description="Ints3-like C-terminal" evidence="11">
    <location>
        <begin position="511"/>
        <end position="916"/>
    </location>
</feature>
<evidence type="ECO:0000256" key="8">
    <source>
        <dbReference type="SAM" id="Coils"/>
    </source>
</evidence>
<proteinExistence type="inferred from homology"/>
<dbReference type="GO" id="GO:0005737">
    <property type="term" value="C:cytoplasm"/>
    <property type="evidence" value="ECO:0007669"/>
    <property type="project" value="UniProtKB-SubCell"/>
</dbReference>
<feature type="compositionally biased region" description="Polar residues" evidence="9">
    <location>
        <begin position="949"/>
        <end position="964"/>
    </location>
</feature>
<evidence type="ECO:0000256" key="6">
    <source>
        <dbReference type="ARBA" id="ARBA00032741"/>
    </source>
</evidence>
<comment type="caution">
    <text evidence="12">The sequence shown here is derived from an EMBL/GenBank/DDBJ whole genome shotgun (WGS) entry which is preliminary data.</text>
</comment>
<dbReference type="Proteomes" id="UP000708208">
    <property type="component" value="Unassembled WGS sequence"/>
</dbReference>
<dbReference type="OrthoDB" id="2021145at2759"/>
<feature type="region of interest" description="Disordered" evidence="9">
    <location>
        <begin position="922"/>
        <end position="1004"/>
    </location>
</feature>
<reference evidence="12" key="1">
    <citation type="submission" date="2021-06" db="EMBL/GenBank/DDBJ databases">
        <authorList>
            <person name="Hodson N. C."/>
            <person name="Mongue J. A."/>
            <person name="Jaron S. K."/>
        </authorList>
    </citation>
    <scope>NUCLEOTIDE SEQUENCE</scope>
</reference>
<dbReference type="InterPro" id="IPR019333">
    <property type="entry name" value="INTS3_N"/>
</dbReference>
<dbReference type="PANTHER" id="PTHR13587:SF7">
    <property type="entry name" value="INTEGRATOR COMPLEX SUBUNIT 3"/>
    <property type="match status" value="1"/>
</dbReference>
<evidence type="ECO:0000256" key="1">
    <source>
        <dbReference type="ARBA" id="ARBA00004123"/>
    </source>
</evidence>
<evidence type="ECO:0000313" key="13">
    <source>
        <dbReference type="Proteomes" id="UP000708208"/>
    </source>
</evidence>
<evidence type="ECO:0000256" key="9">
    <source>
        <dbReference type="SAM" id="MobiDB-lite"/>
    </source>
</evidence>
<feature type="compositionally biased region" description="Acidic residues" evidence="9">
    <location>
        <begin position="440"/>
        <end position="449"/>
    </location>
</feature>
<evidence type="ECO:0000256" key="5">
    <source>
        <dbReference type="ARBA" id="ARBA00023242"/>
    </source>
</evidence>
<evidence type="ECO:0000256" key="7">
    <source>
        <dbReference type="ARBA" id="ARBA00054331"/>
    </source>
</evidence>
<comment type="subcellular location">
    <subcellularLocation>
        <location evidence="2">Cytoplasm</location>
    </subcellularLocation>
    <subcellularLocation>
        <location evidence="1">Nucleus</location>
    </subcellularLocation>
</comment>
<evidence type="ECO:0000256" key="3">
    <source>
        <dbReference type="ARBA" id="ARBA00006130"/>
    </source>
</evidence>
<dbReference type="InterPro" id="IPR056518">
    <property type="entry name" value="HEAT_Ints3_C"/>
</dbReference>
<comment type="similarity">
    <text evidence="3">Belongs to the Integrator subunit 3 family.</text>
</comment>
<organism evidence="12 13">
    <name type="scientific">Allacma fusca</name>
    <dbReference type="NCBI Taxonomy" id="39272"/>
    <lineage>
        <taxon>Eukaryota</taxon>
        <taxon>Metazoa</taxon>
        <taxon>Ecdysozoa</taxon>
        <taxon>Arthropoda</taxon>
        <taxon>Hexapoda</taxon>
        <taxon>Collembola</taxon>
        <taxon>Symphypleona</taxon>
        <taxon>Sminthuridae</taxon>
        <taxon>Allacma</taxon>
    </lineage>
</organism>
<dbReference type="PANTHER" id="PTHR13587">
    <property type="entry name" value="INTEGRATOR COMPLEX SUBUNIT 3"/>
    <property type="match status" value="1"/>
</dbReference>
<feature type="compositionally biased region" description="Low complexity" evidence="9">
    <location>
        <begin position="849"/>
        <end position="858"/>
    </location>
</feature>
<feature type="compositionally biased region" description="Basic and acidic residues" evidence="9">
    <location>
        <begin position="450"/>
        <end position="460"/>
    </location>
</feature>
<keyword evidence="5" id="KW-0539">Nucleus</keyword>
<feature type="region of interest" description="Disordered" evidence="9">
    <location>
        <begin position="836"/>
        <end position="858"/>
    </location>
</feature>
<dbReference type="AlphaFoldDB" id="A0A8J2Q4V7"/>
<evidence type="ECO:0000259" key="11">
    <source>
        <dbReference type="Pfam" id="PF24566"/>
    </source>
</evidence>
<dbReference type="GO" id="GO:0005634">
    <property type="term" value="C:nucleus"/>
    <property type="evidence" value="ECO:0007669"/>
    <property type="project" value="UniProtKB-SubCell"/>
</dbReference>
<sequence>MQTDKNNLKRVFYHSAIDWKDDIEEKFERSRVVLTRLVGNVSEREAHDVLTSAACRDQKTHDDICLGLLATILTEPTLAPKVNFLVGIIRNHFTDVCMNQQIGLGRDFLRLLQSVSRIPEIECLWKDIYGNPNTLDAHLTGVHQLLNSRTSRKYLQSRLTPDMEKKIIFLTTQVRFGMQKRYQDWFQRQYLSTPESQTLRADIIRFIVGVIHPTNEVLCSDILPRWAVIGWLLTTCTHPVAAANAKLALFFDWLVFDPMKDNIMNIEPGILVMYHSLRPHPAITATLLDFLIRLSIEYWPVGADKIKDGIGASLRAIIDKKVMPSLEPVLENPKLDADLRSAIQNHLLVLVDRNKGQGKVSSFSDCNNMGYSASVPLDKDSPTALLDVISSPVISLTPTTPTINSFAGTIATSVSQASEINNDHRNLQNSMTFAQVDPEFSPDEEEEENQDTKPDVKENNHMSPNTALAGALPSRNSPTIASSVEEAEKSKIFEITQGLSASLRIPVETMLNESVDDSAENLEEVLEDISDRSVDTSERQGVAKCLVYIYKSEIAKPCIQKDSIYLIDNFSIPPVREIVNLILELKHNDKTPRRKNLMKLLADLINLTPSIGFRLLVLLEQMSRAKRPTKNQDHYPLLYKNLCQYRSLKLEAALYQDLKNCWELEPNLVGLLCPILYTWYEADTVGSVEMLRLIVSALDPNQLQENIWKILQSDFVILDENNLIPVLTKTLDWETWEQHCVWTMLSAHNCFTAEDYLPLIPQLDAKNNAEALTHLLLILKHEKPSGEILAPLLCRKPNSKDRFVISLLLYWSDKEEDEETLADNLATVLVRASGSPVKRKRGGTGGRGTASPAGPATPTLENVLAHLDNLRTSLKAKDSEDSGVFCKDCMQAALLQVQSWVTETQKTKYKDLLELAAIEEPEMKETSSRSSLKRNSSARKLPSSPTPPTQIMSSRTRSQTSGKTPRTPVKNESDESSDEDEDIVPRPRNAKKRKKTAVYDSDSD</sequence>
<feature type="coiled-coil region" evidence="8">
    <location>
        <begin position="512"/>
        <end position="539"/>
    </location>
</feature>
<keyword evidence="8" id="KW-0175">Coiled coil</keyword>
<evidence type="ECO:0000313" key="12">
    <source>
        <dbReference type="EMBL" id="CAG7833806.1"/>
    </source>
</evidence>
<feature type="domain" description="Integrator complex subunit 3 N-terminal" evidence="10">
    <location>
        <begin position="81"/>
        <end position="345"/>
    </location>
</feature>